<evidence type="ECO:0000313" key="4">
    <source>
        <dbReference type="Proteomes" id="UP000799772"/>
    </source>
</evidence>
<feature type="non-terminal residue" evidence="3">
    <location>
        <position position="269"/>
    </location>
</feature>
<name>A0A9P4I293_9PEZI</name>
<gene>
    <name evidence="3" type="ORF">NA57DRAFT_26564</name>
</gene>
<dbReference type="InterPro" id="IPR036625">
    <property type="entry name" value="E3-bd_dom_sf"/>
</dbReference>
<protein>
    <recommendedName>
        <fullName evidence="2">Peripheral subunit-binding (PSBD) domain-containing protein</fullName>
    </recommendedName>
</protein>
<evidence type="ECO:0000256" key="1">
    <source>
        <dbReference type="ARBA" id="ARBA00007317"/>
    </source>
</evidence>
<accession>A0A9P4I293</accession>
<comment type="similarity">
    <text evidence="1">Belongs to the 2-oxoacid dehydrogenase family.</text>
</comment>
<dbReference type="OrthoDB" id="202158at2759"/>
<organism evidence="3 4">
    <name type="scientific">Rhizodiscina lignyota</name>
    <dbReference type="NCBI Taxonomy" id="1504668"/>
    <lineage>
        <taxon>Eukaryota</taxon>
        <taxon>Fungi</taxon>
        <taxon>Dikarya</taxon>
        <taxon>Ascomycota</taxon>
        <taxon>Pezizomycotina</taxon>
        <taxon>Dothideomycetes</taxon>
        <taxon>Pleosporomycetidae</taxon>
        <taxon>Aulographales</taxon>
        <taxon>Rhizodiscinaceae</taxon>
        <taxon>Rhizodiscina</taxon>
    </lineage>
</organism>
<dbReference type="GO" id="GO:0016746">
    <property type="term" value="F:acyltransferase activity"/>
    <property type="evidence" value="ECO:0007669"/>
    <property type="project" value="InterPro"/>
</dbReference>
<dbReference type="EMBL" id="ML978137">
    <property type="protein sequence ID" value="KAF2093650.1"/>
    <property type="molecule type" value="Genomic_DNA"/>
</dbReference>
<proteinExistence type="inferred from homology"/>
<feature type="domain" description="Peripheral subunit-binding (PSBD)" evidence="2">
    <location>
        <begin position="13"/>
        <end position="53"/>
    </location>
</feature>
<keyword evidence="4" id="KW-1185">Reference proteome</keyword>
<evidence type="ECO:0000313" key="3">
    <source>
        <dbReference type="EMBL" id="KAF2093650.1"/>
    </source>
</evidence>
<dbReference type="PROSITE" id="PS51826">
    <property type="entry name" value="PSBD"/>
    <property type="match status" value="1"/>
</dbReference>
<sequence length="269" mass="28642">TSTPSFAEAQSYPLYPSVQHLLHENNISEDEANKIPASGPNGRLLKGDVLAYLGQIDKSYPLEQSKRLDKLSHLDLSNIKLAAPKKPADAAAAPPTLLPEEPAETEVAVPISLAAALACQKRIQDTLGISLPLSTFIARAIEMANDDLPSAKAKPTADELFHAVLGHDVPQKAFSRGSYVPQIVALPPAPDAGLRMLPPKKPDIIDILAPKSTKAPQFKTIGTIPGASGVAAAQNVFSVTAGKGEEKRVSVFLERMKTILEMEPGRLVL</sequence>
<dbReference type="InterPro" id="IPR004167">
    <property type="entry name" value="PSBD"/>
</dbReference>
<dbReference type="Proteomes" id="UP000799772">
    <property type="component" value="Unassembled WGS sequence"/>
</dbReference>
<dbReference type="Pfam" id="PF02817">
    <property type="entry name" value="E3_binding"/>
    <property type="match status" value="1"/>
</dbReference>
<dbReference type="Gene3D" id="4.10.320.10">
    <property type="entry name" value="E3-binding domain"/>
    <property type="match status" value="1"/>
</dbReference>
<evidence type="ECO:0000259" key="2">
    <source>
        <dbReference type="PROSITE" id="PS51826"/>
    </source>
</evidence>
<comment type="caution">
    <text evidence="3">The sequence shown here is derived from an EMBL/GenBank/DDBJ whole genome shotgun (WGS) entry which is preliminary data.</text>
</comment>
<feature type="non-terminal residue" evidence="3">
    <location>
        <position position="1"/>
    </location>
</feature>
<dbReference type="AlphaFoldDB" id="A0A9P4I293"/>
<reference evidence="3" key="1">
    <citation type="journal article" date="2020" name="Stud. Mycol.">
        <title>101 Dothideomycetes genomes: a test case for predicting lifestyles and emergence of pathogens.</title>
        <authorList>
            <person name="Haridas S."/>
            <person name="Albert R."/>
            <person name="Binder M."/>
            <person name="Bloem J."/>
            <person name="Labutti K."/>
            <person name="Salamov A."/>
            <person name="Andreopoulos B."/>
            <person name="Baker S."/>
            <person name="Barry K."/>
            <person name="Bills G."/>
            <person name="Bluhm B."/>
            <person name="Cannon C."/>
            <person name="Castanera R."/>
            <person name="Culley D."/>
            <person name="Daum C."/>
            <person name="Ezra D."/>
            <person name="Gonzalez J."/>
            <person name="Henrissat B."/>
            <person name="Kuo A."/>
            <person name="Liang C."/>
            <person name="Lipzen A."/>
            <person name="Lutzoni F."/>
            <person name="Magnuson J."/>
            <person name="Mondo S."/>
            <person name="Nolan M."/>
            <person name="Ohm R."/>
            <person name="Pangilinan J."/>
            <person name="Park H.-J."/>
            <person name="Ramirez L."/>
            <person name="Alfaro M."/>
            <person name="Sun H."/>
            <person name="Tritt A."/>
            <person name="Yoshinaga Y."/>
            <person name="Zwiers L.-H."/>
            <person name="Turgeon B."/>
            <person name="Goodwin S."/>
            <person name="Spatafora J."/>
            <person name="Crous P."/>
            <person name="Grigoriev I."/>
        </authorList>
    </citation>
    <scope>NUCLEOTIDE SEQUENCE</scope>
    <source>
        <strain evidence="3">CBS 133067</strain>
    </source>
</reference>
<dbReference type="SUPFAM" id="SSF47005">
    <property type="entry name" value="Peripheral subunit-binding domain of 2-oxo acid dehydrogenase complex"/>
    <property type="match status" value="1"/>
</dbReference>